<dbReference type="GO" id="GO:0005975">
    <property type="term" value="P:carbohydrate metabolic process"/>
    <property type="evidence" value="ECO:0007669"/>
    <property type="project" value="InterPro"/>
</dbReference>
<dbReference type="InterPro" id="IPR008928">
    <property type="entry name" value="6-hairpin_glycosidase_sf"/>
</dbReference>
<dbReference type="InterPro" id="IPR001296">
    <property type="entry name" value="Glyco_trans_1"/>
</dbReference>
<comment type="caution">
    <text evidence="2">The sequence shown here is derived from an EMBL/GenBank/DDBJ whole genome shotgun (WGS) entry which is preliminary data.</text>
</comment>
<dbReference type="Gene3D" id="3.40.50.2000">
    <property type="entry name" value="Glycogen Phosphorylase B"/>
    <property type="match status" value="2"/>
</dbReference>
<reference evidence="2 3" key="1">
    <citation type="journal article" date="2015" name="Nature">
        <title>rRNA introns, odd ribosomes, and small enigmatic genomes across a large radiation of phyla.</title>
        <authorList>
            <person name="Brown C.T."/>
            <person name="Hug L.A."/>
            <person name="Thomas B.C."/>
            <person name="Sharon I."/>
            <person name="Castelle C.J."/>
            <person name="Singh A."/>
            <person name="Wilkins M.J."/>
            <person name="Williams K.H."/>
            <person name="Banfield J.F."/>
        </authorList>
    </citation>
    <scope>NUCLEOTIDE SEQUENCE [LARGE SCALE GENOMIC DNA]</scope>
</reference>
<dbReference type="AlphaFoldDB" id="A0A0G0D437"/>
<dbReference type="SUPFAM" id="SSF53756">
    <property type="entry name" value="UDP-Glycosyltransferase/glycogen phosphorylase"/>
    <property type="match status" value="1"/>
</dbReference>
<name>A0A0G0D437_9BACT</name>
<dbReference type="Proteomes" id="UP000034798">
    <property type="component" value="Unassembled WGS sequence"/>
</dbReference>
<dbReference type="PANTHER" id="PTHR12526:SF572">
    <property type="entry name" value="BLL5144 PROTEIN"/>
    <property type="match status" value="1"/>
</dbReference>
<dbReference type="PANTHER" id="PTHR12526">
    <property type="entry name" value="GLYCOSYLTRANSFERASE"/>
    <property type="match status" value="1"/>
</dbReference>
<evidence type="ECO:0000313" key="3">
    <source>
        <dbReference type="Proteomes" id="UP000034798"/>
    </source>
</evidence>
<evidence type="ECO:0000313" key="2">
    <source>
        <dbReference type="EMBL" id="KKP88994.1"/>
    </source>
</evidence>
<sequence length="741" mass="84388">MSISKKEKYWVVYVTTFPPRECGIATFSADLIDYSDELFFGKIESRVVAMNNFKIPKQDYSSKVIFEIQEDDKVEYVLTAEKLNAIPEVKIISIQHEFGIFGKNYGENIILFLEKLKKPKAVTFHTVLPNPDIRMKLVMEKIIYHTDLLIVMTELSKKLLVEVYGAKVDKVKVIPHGINPKLYVDTFLAKKTLNLKNKTILTTFGLLSSGKGVEYGITALPQIIEKFPNVVYLILGQTHPVVLKNEGEVYRNKLIALVHQLGVQKNVIFNNKYLSKDDLLLFLQATDIYLSLSQNPDQAVSGTLTYALGAGRAVISTSFMQAKEIVIKEVGRLIRFNDSKDVVSEVLNLLENKEQLQSMGRSAYFFTRNMTWPNVALSYMSAFSSILPSISEKNKFMLPIKIDHVQKLSDDFGIFQFASLSDPDPKWGYTLDDNARALVALCWYNDLWPSPEAEILISIYFEFIKRSSVESGGFLNYFNSGKKPQNELNENENLEDANARALWALAVAATNTKIPSIKNKALALFQKQFKLHKNVSSPRAVAFYIKAFAENKLHHKNVDEVDNKIRFYADFLVDLFKDASNDKWQWFEKILAYSNAVLPEALLIAYTITENPIYFRVAKASLDFLIEHSFEEDVCVPVGQDGWFKKNGIKERYDQQPEEVSALVLALHKMILINDDPFYRKKMMLAFDWFLGNNLAKQVIYTHNTGGCYDGIGKKSLNLNQGAESTISYLLARLTMEISQE</sequence>
<protein>
    <submittedName>
        <fullName evidence="2">Alpha-glycosyltransferase-like protein, Glycosyltransferase family 4</fullName>
    </submittedName>
</protein>
<organism evidence="2 3">
    <name type="scientific">Candidatus Nomurabacteria bacterium GW2011_GWC2_35_8</name>
    <dbReference type="NCBI Taxonomy" id="1618752"/>
    <lineage>
        <taxon>Bacteria</taxon>
        <taxon>Candidatus Nomuraibacteriota</taxon>
    </lineage>
</organism>
<accession>A0A0G0D437</accession>
<gene>
    <name evidence="2" type="ORF">UR91_C0009G0008</name>
</gene>
<feature type="domain" description="Glycosyl transferase family 1" evidence="1">
    <location>
        <begin position="190"/>
        <end position="364"/>
    </location>
</feature>
<proteinExistence type="predicted"/>
<dbReference type="GO" id="GO:0016757">
    <property type="term" value="F:glycosyltransferase activity"/>
    <property type="evidence" value="ECO:0007669"/>
    <property type="project" value="InterPro"/>
</dbReference>
<evidence type="ECO:0000259" key="1">
    <source>
        <dbReference type="Pfam" id="PF00534"/>
    </source>
</evidence>
<dbReference type="EMBL" id="LBQZ01000009">
    <property type="protein sequence ID" value="KKP88994.1"/>
    <property type="molecule type" value="Genomic_DNA"/>
</dbReference>
<dbReference type="PATRIC" id="fig|1618752.3.peg.191"/>
<dbReference type="SUPFAM" id="SSF48208">
    <property type="entry name" value="Six-hairpin glycosidases"/>
    <property type="match status" value="1"/>
</dbReference>
<dbReference type="Pfam" id="PF00534">
    <property type="entry name" value="Glycos_transf_1"/>
    <property type="match status" value="1"/>
</dbReference>
<keyword evidence="2" id="KW-0808">Transferase</keyword>